<evidence type="ECO:0000313" key="3">
    <source>
        <dbReference type="Proteomes" id="UP001148838"/>
    </source>
</evidence>
<dbReference type="EMBL" id="JAJSOF020000031">
    <property type="protein sequence ID" value="KAJ4431053.1"/>
    <property type="molecule type" value="Genomic_DNA"/>
</dbReference>
<evidence type="ECO:0000313" key="2">
    <source>
        <dbReference type="EMBL" id="KAJ4431053.1"/>
    </source>
</evidence>
<dbReference type="Proteomes" id="UP001148838">
    <property type="component" value="Unassembled WGS sequence"/>
</dbReference>
<accession>A0ABQ8SAH4</accession>
<proteinExistence type="predicted"/>
<keyword evidence="3" id="KW-1185">Reference proteome</keyword>
<feature type="region of interest" description="Disordered" evidence="1">
    <location>
        <begin position="19"/>
        <end position="121"/>
    </location>
</feature>
<reference evidence="2 3" key="1">
    <citation type="journal article" date="2022" name="Allergy">
        <title>Genome assembly and annotation of Periplaneta americana reveal a comprehensive cockroach allergen profile.</title>
        <authorList>
            <person name="Wang L."/>
            <person name="Xiong Q."/>
            <person name="Saelim N."/>
            <person name="Wang L."/>
            <person name="Nong W."/>
            <person name="Wan A.T."/>
            <person name="Shi M."/>
            <person name="Liu X."/>
            <person name="Cao Q."/>
            <person name="Hui J.H.L."/>
            <person name="Sookrung N."/>
            <person name="Leung T.F."/>
            <person name="Tungtrongchitr A."/>
            <person name="Tsui S.K.W."/>
        </authorList>
    </citation>
    <scope>NUCLEOTIDE SEQUENCE [LARGE SCALE GENOMIC DNA]</scope>
    <source>
        <strain evidence="2">PWHHKU_190912</strain>
    </source>
</reference>
<comment type="caution">
    <text evidence="2">The sequence shown here is derived from an EMBL/GenBank/DDBJ whole genome shotgun (WGS) entry which is preliminary data.</text>
</comment>
<evidence type="ECO:0000256" key="1">
    <source>
        <dbReference type="SAM" id="MobiDB-lite"/>
    </source>
</evidence>
<protein>
    <submittedName>
        <fullName evidence="2">Uncharacterized protein</fullName>
    </submittedName>
</protein>
<gene>
    <name evidence="2" type="ORF">ANN_19646</name>
</gene>
<organism evidence="2 3">
    <name type="scientific">Periplaneta americana</name>
    <name type="common">American cockroach</name>
    <name type="synonym">Blatta americana</name>
    <dbReference type="NCBI Taxonomy" id="6978"/>
    <lineage>
        <taxon>Eukaryota</taxon>
        <taxon>Metazoa</taxon>
        <taxon>Ecdysozoa</taxon>
        <taxon>Arthropoda</taxon>
        <taxon>Hexapoda</taxon>
        <taxon>Insecta</taxon>
        <taxon>Pterygota</taxon>
        <taxon>Neoptera</taxon>
        <taxon>Polyneoptera</taxon>
        <taxon>Dictyoptera</taxon>
        <taxon>Blattodea</taxon>
        <taxon>Blattoidea</taxon>
        <taxon>Blattidae</taxon>
        <taxon>Blattinae</taxon>
        <taxon>Periplaneta</taxon>
    </lineage>
</organism>
<feature type="compositionally biased region" description="Basic and acidic residues" evidence="1">
    <location>
        <begin position="90"/>
        <end position="101"/>
    </location>
</feature>
<name>A0ABQ8SAH4_PERAM</name>
<sequence>MSPGSNTESYPAFAHIGLRENPGKNLNQVTCPDRESNPGHLVSRLDALTSPDYNSTEESVDDLNSADSIKDAGYVPDEDNTSQRRNNQIRAHDQRPQESRSRVSRHGLHGALNGARRREARGKGLRGEGMDLVLASGLFSGISEHAWNFPGYVAVVIKEETRANSVSVYSFHSSAFSSFYYLKYKQSSNKSILYLKWTLRQSEEKRIEVFEMWIWRRMERVMWTDRTRNEAVLERVGEERMMLKLIRKRKRNWLGHWLRRKCLLKDALEEMVNERRVRGRRIYQMIDDIKLYGSYEETKKKTENRKKLEKLGLQ</sequence>